<evidence type="ECO:0000256" key="1">
    <source>
        <dbReference type="SAM" id="Phobius"/>
    </source>
</evidence>
<organism evidence="2 3">
    <name type="scientific">Fibrisoma limi BUZ 3</name>
    <dbReference type="NCBI Taxonomy" id="1185876"/>
    <lineage>
        <taxon>Bacteria</taxon>
        <taxon>Pseudomonadati</taxon>
        <taxon>Bacteroidota</taxon>
        <taxon>Cytophagia</taxon>
        <taxon>Cytophagales</taxon>
        <taxon>Spirosomataceae</taxon>
        <taxon>Fibrisoma</taxon>
    </lineage>
</organism>
<comment type="caution">
    <text evidence="2">The sequence shown here is derived from an EMBL/GenBank/DDBJ whole genome shotgun (WGS) entry which is preliminary data.</text>
</comment>
<feature type="transmembrane region" description="Helical" evidence="1">
    <location>
        <begin position="21"/>
        <end position="39"/>
    </location>
</feature>
<dbReference type="Proteomes" id="UP000009309">
    <property type="component" value="Unassembled WGS sequence"/>
</dbReference>
<evidence type="ECO:0000313" key="3">
    <source>
        <dbReference type="Proteomes" id="UP000009309"/>
    </source>
</evidence>
<keyword evidence="3" id="KW-1185">Reference proteome</keyword>
<protein>
    <submittedName>
        <fullName evidence="2">Uncharacterized protein</fullName>
    </submittedName>
</protein>
<reference evidence="2 3" key="1">
    <citation type="journal article" date="2012" name="J. Bacteriol.">
        <title>Genome Sequence of the Filamentous Bacterium Fibrisoma limi BUZ 3T.</title>
        <authorList>
            <person name="Filippini M."/>
            <person name="Qi W."/>
            <person name="Jaenicke S."/>
            <person name="Goesmann A."/>
            <person name="Smits T.H."/>
            <person name="Bagheri H.C."/>
        </authorList>
    </citation>
    <scope>NUCLEOTIDE SEQUENCE [LARGE SCALE GENOMIC DNA]</scope>
    <source>
        <strain evidence="3">BUZ 3T</strain>
    </source>
</reference>
<keyword evidence="1" id="KW-0472">Membrane</keyword>
<dbReference type="AlphaFoldDB" id="I2GGY2"/>
<dbReference type="EMBL" id="CAIT01000006">
    <property type="protein sequence ID" value="CCH53157.1"/>
    <property type="molecule type" value="Genomic_DNA"/>
</dbReference>
<keyword evidence="1" id="KW-1133">Transmembrane helix</keyword>
<evidence type="ECO:0000313" key="2">
    <source>
        <dbReference type="EMBL" id="CCH53157.1"/>
    </source>
</evidence>
<name>I2GGY2_9BACT</name>
<accession>I2GGY2</accession>
<gene>
    <name evidence="2" type="ORF">BN8_02229</name>
</gene>
<sequence>MNKVACYPASLRKGAAYWHRVVIRLSTVLLHTLVLRVAYVTSADYAQLRSAFAQYDHPIFRCIERRVVNRASGNLFRPLTTLNTMKRLFVFLMLVTGSSCQPDKINATCYVCDVYTTTQASHQTKEFCNKAEMDQYVQNVKAQPETTLVSCRNK</sequence>
<keyword evidence="1" id="KW-0812">Transmembrane</keyword>
<proteinExistence type="predicted"/>